<keyword evidence="2" id="KW-1185">Reference proteome</keyword>
<accession>A0ABV2TYR5</accession>
<dbReference type="Proteomes" id="UP001549773">
    <property type="component" value="Unassembled WGS sequence"/>
</dbReference>
<organism evidence="1 2">
    <name type="scientific">Sediminicola luteus</name>
    <dbReference type="NCBI Taxonomy" id="319238"/>
    <lineage>
        <taxon>Bacteria</taxon>
        <taxon>Pseudomonadati</taxon>
        <taxon>Bacteroidota</taxon>
        <taxon>Flavobacteriia</taxon>
        <taxon>Flavobacteriales</taxon>
        <taxon>Flavobacteriaceae</taxon>
        <taxon>Sediminicola</taxon>
    </lineage>
</organism>
<comment type="caution">
    <text evidence="1">The sequence shown here is derived from an EMBL/GenBank/DDBJ whole genome shotgun (WGS) entry which is preliminary data.</text>
</comment>
<reference evidence="1 2" key="1">
    <citation type="submission" date="2024-07" db="EMBL/GenBank/DDBJ databases">
        <title>The genome sequence of type strain Sediminicola luteus GDMCC 1.2596T.</title>
        <authorList>
            <person name="Liu Y."/>
        </authorList>
    </citation>
    <scope>NUCLEOTIDE SEQUENCE [LARGE SCALE GENOMIC DNA]</scope>
    <source>
        <strain evidence="1 2">GDMCC 1.2596</strain>
    </source>
</reference>
<gene>
    <name evidence="1" type="ORF">ABXZ32_13500</name>
</gene>
<dbReference type="RefSeq" id="WP_354619214.1">
    <property type="nucleotide sequence ID" value="NZ_JBEWYP010000008.1"/>
</dbReference>
<dbReference type="EMBL" id="JBEWYP010000008">
    <property type="protein sequence ID" value="MET7030418.1"/>
    <property type="molecule type" value="Genomic_DNA"/>
</dbReference>
<evidence type="ECO:0000313" key="2">
    <source>
        <dbReference type="Proteomes" id="UP001549773"/>
    </source>
</evidence>
<sequence>MIIYNLNAQHIIPKSIEKEATIALSHYPKLSNTKITFQFKKNIKKSTMQARPTFWSFFRSKKNREYVILISEYFKIADRQYSTKDMPSNILIGWFGHELGHIIDYRNRSNLNLLAFGIQYLLSPNYIIEAERAADCFAVAHGMEEYILETKNYILNNAEITENYRNRIKRYYLSPEEIMLMVEQRDL</sequence>
<name>A0ABV2TYR5_9FLAO</name>
<evidence type="ECO:0000313" key="1">
    <source>
        <dbReference type="EMBL" id="MET7030418.1"/>
    </source>
</evidence>
<protein>
    <submittedName>
        <fullName evidence="1">Uncharacterized protein</fullName>
    </submittedName>
</protein>
<proteinExistence type="predicted"/>